<gene>
    <name evidence="2" type="ORF">SAMN04515671_4429</name>
</gene>
<protein>
    <recommendedName>
        <fullName evidence="4">DUF177 domain-containing protein</fullName>
    </recommendedName>
</protein>
<dbReference type="PANTHER" id="PTHR34374:SF1">
    <property type="entry name" value="LARGE RIBOSOMAL RNA SUBUNIT ACCUMULATION PROTEIN YCED HOMOLOG 1, CHLOROPLASTIC"/>
    <property type="match status" value="1"/>
</dbReference>
<dbReference type="EMBL" id="LT629710">
    <property type="protein sequence ID" value="SDP48192.1"/>
    <property type="molecule type" value="Genomic_DNA"/>
</dbReference>
<reference evidence="2 3" key="1">
    <citation type="submission" date="2016-10" db="EMBL/GenBank/DDBJ databases">
        <authorList>
            <person name="de Groot N.N."/>
        </authorList>
    </citation>
    <scope>NUCLEOTIDE SEQUENCE [LARGE SCALE GENOMIC DNA]</scope>
    <source>
        <strain evidence="3">P4-7,KCTC 19426,CECT 7604</strain>
    </source>
</reference>
<dbReference type="AlphaFoldDB" id="A0A1H0T242"/>
<organism evidence="2 3">
    <name type="scientific">Nakamurella panacisegetis</name>
    <dbReference type="NCBI Taxonomy" id="1090615"/>
    <lineage>
        <taxon>Bacteria</taxon>
        <taxon>Bacillati</taxon>
        <taxon>Actinomycetota</taxon>
        <taxon>Actinomycetes</taxon>
        <taxon>Nakamurellales</taxon>
        <taxon>Nakamurellaceae</taxon>
        <taxon>Nakamurella</taxon>
    </lineage>
</organism>
<proteinExistence type="predicted"/>
<feature type="compositionally biased region" description="Polar residues" evidence="1">
    <location>
        <begin position="198"/>
        <end position="218"/>
    </location>
</feature>
<evidence type="ECO:0008006" key="4">
    <source>
        <dbReference type="Google" id="ProtNLM"/>
    </source>
</evidence>
<accession>A0A1H0T242</accession>
<dbReference type="Pfam" id="PF02620">
    <property type="entry name" value="YceD"/>
    <property type="match status" value="1"/>
</dbReference>
<sequence length="218" mass="23035">MTTTRPNHASPWVFDTRPLGRRPGSMKTYRVSAPVGEPMGIEVIAVPRGSEIDLDIRLESVAEGVLVSGTASGTAEGECARCLTDISIPVTAELRELYAYPDSTTAATTDDDEIPRLNDDLIDLEPLVRDELVLTLPLAPLCRPDCAGLCSECGERFDDLEPGHAHEILDPRWADLAAKFGVPGPSSAPLPGGRVVPNGSTRSTSGVGDSDAGSISNN</sequence>
<dbReference type="RefSeq" id="WP_231988254.1">
    <property type="nucleotide sequence ID" value="NZ_LT629710.1"/>
</dbReference>
<dbReference type="PANTHER" id="PTHR34374">
    <property type="entry name" value="LARGE RIBOSOMAL RNA SUBUNIT ACCUMULATION PROTEIN YCED HOMOLOG 1, CHLOROPLASTIC"/>
    <property type="match status" value="1"/>
</dbReference>
<evidence type="ECO:0000313" key="3">
    <source>
        <dbReference type="Proteomes" id="UP000198741"/>
    </source>
</evidence>
<dbReference type="InterPro" id="IPR003772">
    <property type="entry name" value="YceD"/>
</dbReference>
<feature type="region of interest" description="Disordered" evidence="1">
    <location>
        <begin position="184"/>
        <end position="218"/>
    </location>
</feature>
<name>A0A1H0T242_9ACTN</name>
<dbReference type="Proteomes" id="UP000198741">
    <property type="component" value="Chromosome I"/>
</dbReference>
<evidence type="ECO:0000256" key="1">
    <source>
        <dbReference type="SAM" id="MobiDB-lite"/>
    </source>
</evidence>
<keyword evidence="3" id="KW-1185">Reference proteome</keyword>
<dbReference type="STRING" id="1090615.SAMN04515671_4429"/>
<evidence type="ECO:0000313" key="2">
    <source>
        <dbReference type="EMBL" id="SDP48192.1"/>
    </source>
</evidence>